<evidence type="ECO:0000256" key="1">
    <source>
        <dbReference type="SAM" id="MobiDB-lite"/>
    </source>
</evidence>
<dbReference type="AlphaFoldDB" id="A0A3M6R883"/>
<evidence type="ECO:0000313" key="3">
    <source>
        <dbReference type="Proteomes" id="UP000281171"/>
    </source>
</evidence>
<proteinExistence type="predicted"/>
<accession>A0A3M6R883</accession>
<evidence type="ECO:0000313" key="2">
    <source>
        <dbReference type="EMBL" id="RMX11537.1"/>
    </source>
</evidence>
<name>A0A3M6R883_9BURK</name>
<sequence length="71" mass="8349">MQRHALERLFNHWRNTRSRSMSGQMLRTSKQAWAKPEPTPGPSRPQQSNQRKNNSIPMLPKQGYFISIDLE</sequence>
<reference evidence="2 3" key="1">
    <citation type="submission" date="2018-10" db="EMBL/GenBank/DDBJ databases">
        <title>Comamonadaceae CDC group NO-1 genome sequencing and assembly.</title>
        <authorList>
            <person name="Bernier A.-M."/>
            <person name="Bernard K."/>
        </authorList>
    </citation>
    <scope>NUCLEOTIDE SEQUENCE [LARGE SCALE GENOMIC DNA]</scope>
    <source>
        <strain evidence="2 3">NML180581</strain>
    </source>
</reference>
<comment type="caution">
    <text evidence="2">The sequence shown here is derived from an EMBL/GenBank/DDBJ whole genome shotgun (WGS) entry which is preliminary data.</text>
</comment>
<dbReference type="Proteomes" id="UP000281171">
    <property type="component" value="Unassembled WGS sequence"/>
</dbReference>
<gene>
    <name evidence="2" type="ORF">EBQ24_00885</name>
</gene>
<protein>
    <submittedName>
        <fullName evidence="2">Uncharacterized protein</fullName>
    </submittedName>
</protein>
<dbReference type="EMBL" id="RDQK01000002">
    <property type="protein sequence ID" value="RMX11537.1"/>
    <property type="molecule type" value="Genomic_DNA"/>
</dbReference>
<organism evidence="2 3">
    <name type="scientific">Allofranklinella schreckenbergeri</name>
    <dbReference type="NCBI Taxonomy" id="1076744"/>
    <lineage>
        <taxon>Bacteria</taxon>
        <taxon>Pseudomonadati</taxon>
        <taxon>Pseudomonadota</taxon>
        <taxon>Betaproteobacteria</taxon>
        <taxon>Burkholderiales</taxon>
        <taxon>Comamonadaceae</taxon>
        <taxon>Allofranklinella</taxon>
    </lineage>
</organism>
<feature type="compositionally biased region" description="Polar residues" evidence="1">
    <location>
        <begin position="44"/>
        <end position="56"/>
    </location>
</feature>
<feature type="region of interest" description="Disordered" evidence="1">
    <location>
        <begin position="15"/>
        <end position="71"/>
    </location>
</feature>
<feature type="compositionally biased region" description="Polar residues" evidence="1">
    <location>
        <begin position="18"/>
        <end position="31"/>
    </location>
</feature>